<dbReference type="GO" id="GO:0033320">
    <property type="term" value="P:UDP-D-xylose biosynthetic process"/>
    <property type="evidence" value="ECO:0007669"/>
    <property type="project" value="UniProtKB-UniPathway"/>
</dbReference>
<comment type="cofactor">
    <cofactor evidence="1">
        <name>NAD(+)</name>
        <dbReference type="ChEBI" id="CHEBI:57540"/>
    </cofactor>
</comment>
<dbReference type="PANTHER" id="PTHR43078:SF6">
    <property type="entry name" value="UDP-GLUCURONIC ACID DECARBOXYLASE 1"/>
    <property type="match status" value="1"/>
</dbReference>
<dbReference type="GO" id="GO:0042732">
    <property type="term" value="P:D-xylose metabolic process"/>
    <property type="evidence" value="ECO:0007669"/>
    <property type="project" value="InterPro"/>
</dbReference>
<name>A0A5D0RP09_9RHOB</name>
<evidence type="ECO:0000256" key="1">
    <source>
        <dbReference type="ARBA" id="ARBA00001911"/>
    </source>
</evidence>
<keyword evidence="4" id="KW-0456">Lyase</keyword>
<evidence type="ECO:0000313" key="7">
    <source>
        <dbReference type="Proteomes" id="UP000322080"/>
    </source>
</evidence>
<reference evidence="6 7" key="1">
    <citation type="submission" date="2019-08" db="EMBL/GenBank/DDBJ databases">
        <title>Identification of a novel species of the genus Boseongicola.</title>
        <authorList>
            <person name="Zhang X.-Q."/>
        </authorList>
    </citation>
    <scope>NUCLEOTIDE SEQUENCE [LARGE SCALE GENOMIC DNA]</scope>
    <source>
        <strain evidence="6 7">HY14</strain>
    </source>
</reference>
<dbReference type="UniPathway" id="UPA00796">
    <property type="reaction ID" value="UER00771"/>
</dbReference>
<evidence type="ECO:0000256" key="4">
    <source>
        <dbReference type="ARBA" id="ARBA00023239"/>
    </source>
</evidence>
<organism evidence="6 7">
    <name type="scientific">Maritimibacter fusiformis</name>
    <dbReference type="NCBI Taxonomy" id="2603819"/>
    <lineage>
        <taxon>Bacteria</taxon>
        <taxon>Pseudomonadati</taxon>
        <taxon>Pseudomonadota</taxon>
        <taxon>Alphaproteobacteria</taxon>
        <taxon>Rhodobacterales</taxon>
        <taxon>Roseobacteraceae</taxon>
        <taxon>Maritimibacter</taxon>
    </lineage>
</organism>
<proteinExistence type="predicted"/>
<protein>
    <submittedName>
        <fullName evidence="6">NAD-dependent epimerase/dehydratase family protein</fullName>
    </submittedName>
</protein>
<dbReference type="Pfam" id="PF01370">
    <property type="entry name" value="Epimerase"/>
    <property type="match status" value="1"/>
</dbReference>
<dbReference type="Gene3D" id="3.40.50.720">
    <property type="entry name" value="NAD(P)-binding Rossmann-like Domain"/>
    <property type="match status" value="1"/>
</dbReference>
<dbReference type="SUPFAM" id="SSF51735">
    <property type="entry name" value="NAD(P)-binding Rossmann-fold domains"/>
    <property type="match status" value="1"/>
</dbReference>
<evidence type="ECO:0000313" key="6">
    <source>
        <dbReference type="EMBL" id="TYB82301.1"/>
    </source>
</evidence>
<evidence type="ECO:0000259" key="5">
    <source>
        <dbReference type="Pfam" id="PF01370"/>
    </source>
</evidence>
<accession>A0A5D0RP09</accession>
<dbReference type="Proteomes" id="UP000322080">
    <property type="component" value="Unassembled WGS sequence"/>
</dbReference>
<dbReference type="GO" id="GO:0070403">
    <property type="term" value="F:NAD+ binding"/>
    <property type="evidence" value="ECO:0007669"/>
    <property type="project" value="InterPro"/>
</dbReference>
<keyword evidence="3" id="KW-0520">NAD</keyword>
<dbReference type="PANTHER" id="PTHR43078">
    <property type="entry name" value="UDP-GLUCURONIC ACID DECARBOXYLASE-RELATED"/>
    <property type="match status" value="1"/>
</dbReference>
<keyword evidence="7" id="KW-1185">Reference proteome</keyword>
<dbReference type="InterPro" id="IPR044516">
    <property type="entry name" value="UXS-like"/>
</dbReference>
<feature type="domain" description="NAD-dependent epimerase/dehydratase" evidence="5">
    <location>
        <begin position="34"/>
        <end position="166"/>
    </location>
</feature>
<comment type="caution">
    <text evidence="6">The sequence shown here is derived from an EMBL/GenBank/DDBJ whole genome shotgun (WGS) entry which is preliminary data.</text>
</comment>
<sequence length="254" mass="27015">MPGLAGAIPGRSAAHLAQLGLWHRQPAGVCAPGGARFVQASTSEVYGDPDISPQPESYPGRVNVAGPRACYDEGKRAAEALIHDMIRVHGLDARTARIFNTYGPGMRADDGRAVATFVGQAQTGQPLSVFGDGRQTRSFCHVTDMVRGLVALGMRDGLGGLVVNLGSDDEISILDLARMVARIAGVELKIAPADLPVDDPKQRRPDLTRAREALDWAVTVPLADGLREMLASPKGHTAIRTRQAFALVPRSRGQ</sequence>
<dbReference type="GO" id="GO:0048040">
    <property type="term" value="F:UDP-glucuronate decarboxylase activity"/>
    <property type="evidence" value="ECO:0007669"/>
    <property type="project" value="TreeGrafter"/>
</dbReference>
<evidence type="ECO:0000256" key="2">
    <source>
        <dbReference type="ARBA" id="ARBA00022793"/>
    </source>
</evidence>
<dbReference type="InterPro" id="IPR036291">
    <property type="entry name" value="NAD(P)-bd_dom_sf"/>
</dbReference>
<dbReference type="AlphaFoldDB" id="A0A5D0RP09"/>
<gene>
    <name evidence="6" type="ORF">FVF75_06145</name>
</gene>
<dbReference type="EMBL" id="VSIY01000004">
    <property type="protein sequence ID" value="TYB82301.1"/>
    <property type="molecule type" value="Genomic_DNA"/>
</dbReference>
<dbReference type="InterPro" id="IPR001509">
    <property type="entry name" value="Epimerase_deHydtase"/>
</dbReference>
<dbReference type="GO" id="GO:0005737">
    <property type="term" value="C:cytoplasm"/>
    <property type="evidence" value="ECO:0007669"/>
    <property type="project" value="TreeGrafter"/>
</dbReference>
<evidence type="ECO:0000256" key="3">
    <source>
        <dbReference type="ARBA" id="ARBA00023027"/>
    </source>
</evidence>
<keyword evidence="2" id="KW-0210">Decarboxylase</keyword>